<proteinExistence type="predicted"/>
<evidence type="ECO:0000313" key="2">
    <source>
        <dbReference type="EMBL" id="RNI07345.1"/>
    </source>
</evidence>
<protein>
    <submittedName>
        <fullName evidence="1">Amphi-Trp domain-containing protein</fullName>
    </submittedName>
</protein>
<dbReference type="RefSeq" id="WP_105460189.1">
    <property type="nucleotide sequence ID" value="NZ_PVBU01000002.1"/>
</dbReference>
<name>A0A315A212_9EURY</name>
<dbReference type="Proteomes" id="UP000273978">
    <property type="component" value="Unassembled WGS sequence"/>
</dbReference>
<evidence type="ECO:0000313" key="4">
    <source>
        <dbReference type="Proteomes" id="UP000273978"/>
    </source>
</evidence>
<dbReference type="EMBL" id="RJJF01000020">
    <property type="protein sequence ID" value="RNI07345.1"/>
    <property type="molecule type" value="Genomic_DNA"/>
</dbReference>
<comment type="caution">
    <text evidence="1">The sequence shown here is derived from an EMBL/GenBank/DDBJ whole genome shotgun (WGS) entry which is preliminary data.</text>
</comment>
<gene>
    <name evidence="1" type="ORF">B0H22_102225</name>
    <name evidence="2" type="ORF">EDD83_09070</name>
</gene>
<organism evidence="1 3">
    <name type="scientific">Methanohalophilus euhalobius</name>
    <dbReference type="NCBI Taxonomy" id="51203"/>
    <lineage>
        <taxon>Archaea</taxon>
        <taxon>Methanobacteriati</taxon>
        <taxon>Methanobacteriota</taxon>
        <taxon>Stenosarchaea group</taxon>
        <taxon>Methanomicrobia</taxon>
        <taxon>Methanosarcinales</taxon>
        <taxon>Methanosarcinaceae</taxon>
        <taxon>Methanohalophilus</taxon>
    </lineage>
</organism>
<dbReference type="AlphaFoldDB" id="A0A315A212"/>
<accession>A0A315A212</accession>
<reference evidence="2 4" key="2">
    <citation type="submission" date="2018-10" db="EMBL/GenBank/DDBJ databases">
        <title>Cultivation of a novel Methanohalophilus strain from Kebrit Deep of the Red Sea and a genomic comparison of members of the genus Methanohalophilus.</title>
        <authorList>
            <person name="Guan Y."/>
            <person name="Ngugi D.K."/>
            <person name="Stingl U."/>
        </authorList>
    </citation>
    <scope>NUCLEOTIDE SEQUENCE [LARGE SCALE GENOMIC DNA]</scope>
    <source>
        <strain evidence="2 4">DSM 10369</strain>
    </source>
</reference>
<evidence type="ECO:0000313" key="3">
    <source>
        <dbReference type="Proteomes" id="UP000251060"/>
    </source>
</evidence>
<dbReference type="Proteomes" id="UP000251060">
    <property type="component" value="Unassembled WGS sequence"/>
</dbReference>
<reference evidence="1 3" key="1">
    <citation type="submission" date="2018-02" db="EMBL/GenBank/DDBJ databases">
        <title>Subsurface microbial communities from deep shales in Ohio and West Virginia, USA.</title>
        <authorList>
            <person name="Wrighton K."/>
        </authorList>
    </citation>
    <scope>NUCLEOTIDE SEQUENCE [LARGE SCALE GENOMIC DNA]</scope>
    <source>
        <strain evidence="1 3">DSM 10369</strain>
    </source>
</reference>
<dbReference type="EMBL" id="PVBU01000002">
    <property type="protein sequence ID" value="PQV43501.1"/>
    <property type="molecule type" value="Genomic_DNA"/>
</dbReference>
<sequence>MTEPEKEIEKNYSYNKQELIGFLDEFKNQIEAGKIEIGQEYVEIPDGNMDVEYGFKIEKGQKEIEIEIKWKNKKIIVL</sequence>
<evidence type="ECO:0000313" key="1">
    <source>
        <dbReference type="EMBL" id="PQV43501.1"/>
    </source>
</evidence>